<dbReference type="KEGG" id="ska:CP970_05800"/>
<dbReference type="RefSeq" id="WP_055545864.1">
    <property type="nucleotide sequence ID" value="NZ_CP023699.1"/>
</dbReference>
<dbReference type="InterPro" id="IPR010179">
    <property type="entry name" value="CRISPR-assoc_prot_Cse3"/>
</dbReference>
<sequence length="223" mass="24281">MSIWLTRIVPDLRSRDARRDLTGTATAVGLHRRLMALFPQDAGPDPRAQFGVLFRIEDTTTGPHVLLQSTHEPDLTRLPDGYGTSLSRPLDPLLDALEPGLTVRYRCVASPVRKPGATTREVYNLPAVVPLSGAAADEWWLRQADTAGLKSLTHHAQPLDPAQGTRGPHTPGKEQRVRHARTRFDGSAIINDPDLLRQKITEGIGRGKAYGCGLLSIAPAKAL</sequence>
<evidence type="ECO:0000313" key="2">
    <source>
        <dbReference type="EMBL" id="BAE95440.1"/>
    </source>
</evidence>
<feature type="region of interest" description="Disordered" evidence="1">
    <location>
        <begin position="156"/>
        <end position="177"/>
    </location>
</feature>
<reference evidence="3 4" key="2">
    <citation type="submission" date="2017-09" db="EMBL/GenBank/DDBJ databases">
        <authorList>
            <person name="Lee N."/>
            <person name="Cho B.-K."/>
        </authorList>
    </citation>
    <scope>NUCLEOTIDE SEQUENCE [LARGE SCALE GENOMIC DNA]</scope>
    <source>
        <strain evidence="3 4">ATCC 12853</strain>
    </source>
</reference>
<organism evidence="2">
    <name type="scientific">Streptomyces kanamyceticus</name>
    <dbReference type="NCBI Taxonomy" id="1967"/>
    <lineage>
        <taxon>Bacteria</taxon>
        <taxon>Bacillati</taxon>
        <taxon>Actinomycetota</taxon>
        <taxon>Actinomycetes</taxon>
        <taxon>Kitasatosporales</taxon>
        <taxon>Streptomycetaceae</taxon>
        <taxon>Streptomyces</taxon>
    </lineage>
</organism>
<evidence type="ECO:0000313" key="4">
    <source>
        <dbReference type="Proteomes" id="UP000325529"/>
    </source>
</evidence>
<dbReference type="Pfam" id="PF08798">
    <property type="entry name" value="CRISPR_assoc"/>
    <property type="match status" value="1"/>
</dbReference>
<dbReference type="OrthoDB" id="9795689at2"/>
<dbReference type="SMART" id="SM01101">
    <property type="entry name" value="CRISPR_assoc"/>
    <property type="match status" value="1"/>
</dbReference>
<keyword evidence="4" id="KW-1185">Reference proteome</keyword>
<accession>Q1EQT0</accession>
<dbReference type="Gene3D" id="3.30.70.1200">
    <property type="entry name" value="Crispr-associated protein, domain 1"/>
    <property type="match status" value="1"/>
</dbReference>
<dbReference type="NCBIfam" id="TIGR01907">
    <property type="entry name" value="casE_Cse3"/>
    <property type="match status" value="1"/>
</dbReference>
<gene>
    <name evidence="3" type="primary">cas6e</name>
    <name evidence="3" type="ORF">CP970_05800</name>
</gene>
<evidence type="ECO:0000313" key="3">
    <source>
        <dbReference type="EMBL" id="QEU90491.1"/>
    </source>
</evidence>
<dbReference type="CDD" id="cd09727">
    <property type="entry name" value="Cas6_I-E"/>
    <property type="match status" value="1"/>
</dbReference>
<dbReference type="EMBL" id="CP023699">
    <property type="protein sequence ID" value="QEU90491.1"/>
    <property type="molecule type" value="Genomic_DNA"/>
</dbReference>
<evidence type="ECO:0000256" key="1">
    <source>
        <dbReference type="SAM" id="MobiDB-lite"/>
    </source>
</evidence>
<dbReference type="Gene3D" id="3.30.70.1210">
    <property type="entry name" value="Crispr-associated protein, domain 2"/>
    <property type="match status" value="1"/>
</dbReference>
<dbReference type="AlphaFoldDB" id="Q1EQT0"/>
<dbReference type="Proteomes" id="UP000325529">
    <property type="component" value="Chromosome"/>
</dbReference>
<proteinExistence type="predicted"/>
<name>Q1EQT0_STRKN</name>
<dbReference type="SUPFAM" id="SSF117987">
    <property type="entry name" value="CRISPR-associated protein"/>
    <property type="match status" value="2"/>
</dbReference>
<dbReference type="EMBL" id="AB254080">
    <property type="protein sequence ID" value="BAE95440.1"/>
    <property type="molecule type" value="Genomic_DNA"/>
</dbReference>
<protein>
    <submittedName>
        <fullName evidence="2 3">CRISPR-associated protein</fullName>
    </submittedName>
</protein>
<reference evidence="2" key="1">
    <citation type="journal article" date="2006" name="Proc. Natl. Acad. Sci. U.S.A.">
        <title>Amplification of the entire kanamycin biosynthetic gene cluster during empirical strain improvement of Streptomyces kanamyceticus.</title>
        <authorList>
            <person name="Yanai K."/>
            <person name="Murakami T."/>
            <person name="Bibb M."/>
        </authorList>
    </citation>
    <scope>NUCLEOTIDE SEQUENCE</scope>
    <source>
        <strain evidence="2">NBRC 13414</strain>
    </source>
</reference>